<feature type="compositionally biased region" description="Polar residues" evidence="2">
    <location>
        <begin position="705"/>
        <end position="723"/>
    </location>
</feature>
<feature type="region of interest" description="Disordered" evidence="2">
    <location>
        <begin position="187"/>
        <end position="254"/>
    </location>
</feature>
<feature type="region of interest" description="Disordered" evidence="2">
    <location>
        <begin position="2154"/>
        <end position="2173"/>
    </location>
</feature>
<keyword evidence="4" id="KW-1185">Reference proteome</keyword>
<dbReference type="Gene3D" id="3.30.70.330">
    <property type="match status" value="2"/>
</dbReference>
<feature type="compositionally biased region" description="Low complexity" evidence="2">
    <location>
        <begin position="1958"/>
        <end position="1967"/>
    </location>
</feature>
<feature type="domain" description="RRM" evidence="3">
    <location>
        <begin position="89"/>
        <end position="161"/>
    </location>
</feature>
<dbReference type="InterPro" id="IPR035979">
    <property type="entry name" value="RBD_domain_sf"/>
</dbReference>
<evidence type="ECO:0000259" key="3">
    <source>
        <dbReference type="PROSITE" id="PS50102"/>
    </source>
</evidence>
<feature type="compositionally biased region" description="Polar residues" evidence="2">
    <location>
        <begin position="554"/>
        <end position="563"/>
    </location>
</feature>
<feature type="compositionally biased region" description="Basic residues" evidence="2">
    <location>
        <begin position="665"/>
        <end position="683"/>
    </location>
</feature>
<feature type="compositionally biased region" description="Basic and acidic residues" evidence="2">
    <location>
        <begin position="2191"/>
        <end position="2205"/>
    </location>
</feature>
<name>A0A0N5B971_STREA</name>
<feature type="region of interest" description="Disordered" evidence="2">
    <location>
        <begin position="1848"/>
        <end position="1900"/>
    </location>
</feature>
<proteinExistence type="predicted"/>
<feature type="compositionally biased region" description="Polar residues" evidence="2">
    <location>
        <begin position="11"/>
        <end position="46"/>
    </location>
</feature>
<feature type="compositionally biased region" description="Polar residues" evidence="2">
    <location>
        <begin position="992"/>
        <end position="1006"/>
    </location>
</feature>
<feature type="compositionally biased region" description="Basic and acidic residues" evidence="2">
    <location>
        <begin position="940"/>
        <end position="976"/>
    </location>
</feature>
<feature type="compositionally biased region" description="Basic residues" evidence="2">
    <location>
        <begin position="69"/>
        <end position="78"/>
    </location>
</feature>
<accession>A0A0N5B971</accession>
<dbReference type="SUPFAM" id="SSF54928">
    <property type="entry name" value="RNA-binding domain, RBD"/>
    <property type="match status" value="2"/>
</dbReference>
<feature type="compositionally biased region" description="Basic residues" evidence="2">
    <location>
        <begin position="196"/>
        <end position="206"/>
    </location>
</feature>
<feature type="compositionally biased region" description="Low complexity" evidence="2">
    <location>
        <begin position="2156"/>
        <end position="2171"/>
    </location>
</feature>
<feature type="region of interest" description="Disordered" evidence="2">
    <location>
        <begin position="1329"/>
        <end position="1348"/>
    </location>
</feature>
<reference evidence="5" key="1">
    <citation type="submission" date="2017-02" db="UniProtKB">
        <authorList>
            <consortium name="WormBaseParasite"/>
        </authorList>
    </citation>
    <scope>IDENTIFICATION</scope>
</reference>
<protein>
    <submittedName>
        <fullName evidence="5">RRM domain-containing protein</fullName>
    </submittedName>
</protein>
<evidence type="ECO:0000256" key="1">
    <source>
        <dbReference type="PROSITE-ProRule" id="PRU00176"/>
    </source>
</evidence>
<dbReference type="STRING" id="174720.A0A0N5B971"/>
<evidence type="ECO:0000313" key="5">
    <source>
        <dbReference type="WBParaSite" id="SPAL_0000258800.1"/>
    </source>
</evidence>
<feature type="compositionally biased region" description="Low complexity" evidence="2">
    <location>
        <begin position="694"/>
        <end position="704"/>
    </location>
</feature>
<feature type="region of interest" description="Disordered" evidence="2">
    <location>
        <begin position="554"/>
        <end position="616"/>
    </location>
</feature>
<feature type="compositionally biased region" description="Acidic residues" evidence="2">
    <location>
        <begin position="1856"/>
        <end position="1872"/>
    </location>
</feature>
<dbReference type="InterPro" id="IPR012677">
    <property type="entry name" value="Nucleotide-bd_a/b_plait_sf"/>
</dbReference>
<feature type="region of interest" description="Disordered" evidence="2">
    <location>
        <begin position="636"/>
        <end position="1006"/>
    </location>
</feature>
<dbReference type="PROSITE" id="PS50102">
    <property type="entry name" value="RRM"/>
    <property type="match status" value="1"/>
</dbReference>
<dbReference type="InterPro" id="IPR000504">
    <property type="entry name" value="RRM_dom"/>
</dbReference>
<feature type="region of interest" description="Disordered" evidence="2">
    <location>
        <begin position="2182"/>
        <end position="2205"/>
    </location>
</feature>
<feature type="compositionally biased region" description="Basic and acidic residues" evidence="2">
    <location>
        <begin position="815"/>
        <end position="834"/>
    </location>
</feature>
<feature type="region of interest" description="Disordered" evidence="2">
    <location>
        <begin position="1940"/>
        <end position="1967"/>
    </location>
</feature>
<feature type="compositionally biased region" description="Basic residues" evidence="2">
    <location>
        <begin position="799"/>
        <end position="814"/>
    </location>
</feature>
<evidence type="ECO:0000256" key="2">
    <source>
        <dbReference type="SAM" id="MobiDB-lite"/>
    </source>
</evidence>
<organism evidence="4 5">
    <name type="scientific">Strongyloides papillosus</name>
    <name type="common">Intestinal threadworm</name>
    <dbReference type="NCBI Taxonomy" id="174720"/>
    <lineage>
        <taxon>Eukaryota</taxon>
        <taxon>Metazoa</taxon>
        <taxon>Ecdysozoa</taxon>
        <taxon>Nematoda</taxon>
        <taxon>Chromadorea</taxon>
        <taxon>Rhabditida</taxon>
        <taxon>Tylenchina</taxon>
        <taxon>Panagrolaimomorpha</taxon>
        <taxon>Strongyloidoidea</taxon>
        <taxon>Strongyloididae</taxon>
        <taxon>Strongyloides</taxon>
    </lineage>
</organism>
<feature type="compositionally biased region" description="Basic and acidic residues" evidence="2">
    <location>
        <begin position="730"/>
        <end position="798"/>
    </location>
</feature>
<feature type="compositionally biased region" description="Polar residues" evidence="2">
    <location>
        <begin position="229"/>
        <end position="254"/>
    </location>
</feature>
<feature type="compositionally biased region" description="Low complexity" evidence="2">
    <location>
        <begin position="835"/>
        <end position="845"/>
    </location>
</feature>
<feature type="compositionally biased region" description="Basic and acidic residues" evidence="2">
    <location>
        <begin position="215"/>
        <end position="227"/>
    </location>
</feature>
<feature type="region of interest" description="Disordered" evidence="2">
    <location>
        <begin position="1"/>
        <end position="87"/>
    </location>
</feature>
<feature type="compositionally biased region" description="Basic and acidic residues" evidence="2">
    <location>
        <begin position="901"/>
        <end position="912"/>
    </location>
</feature>
<feature type="region of interest" description="Disordered" evidence="2">
    <location>
        <begin position="1654"/>
        <end position="1680"/>
    </location>
</feature>
<feature type="compositionally biased region" description="Basic and acidic residues" evidence="2">
    <location>
        <begin position="587"/>
        <end position="597"/>
    </location>
</feature>
<keyword evidence="1" id="KW-0694">RNA-binding</keyword>
<dbReference type="WBParaSite" id="SPAL_0000258800.1">
    <property type="protein sequence ID" value="SPAL_0000258800.1"/>
    <property type="gene ID" value="SPAL_0000258800"/>
</dbReference>
<dbReference type="Proteomes" id="UP000046392">
    <property type="component" value="Unplaced"/>
</dbReference>
<feature type="compositionally biased region" description="Acidic residues" evidence="2">
    <location>
        <begin position="1940"/>
        <end position="1957"/>
    </location>
</feature>
<feature type="region of interest" description="Disordered" evidence="2">
    <location>
        <begin position="1476"/>
        <end position="1496"/>
    </location>
</feature>
<feature type="compositionally biased region" description="Acidic residues" evidence="2">
    <location>
        <begin position="1329"/>
        <end position="1344"/>
    </location>
</feature>
<feature type="region of interest" description="Disordered" evidence="2">
    <location>
        <begin position="1984"/>
        <end position="2005"/>
    </location>
</feature>
<feature type="compositionally biased region" description="Basic and acidic residues" evidence="2">
    <location>
        <begin position="848"/>
        <end position="859"/>
    </location>
</feature>
<evidence type="ECO:0000313" key="4">
    <source>
        <dbReference type="Proteomes" id="UP000046392"/>
    </source>
</evidence>
<dbReference type="GO" id="GO:0003723">
    <property type="term" value="F:RNA binding"/>
    <property type="evidence" value="ECO:0007669"/>
    <property type="project" value="UniProtKB-UniRule"/>
</dbReference>
<feature type="compositionally biased region" description="Low complexity" evidence="2">
    <location>
        <begin position="1664"/>
        <end position="1679"/>
    </location>
</feature>
<sequence>MVIGCSASKIFASSQQSQRNKSINSPLHWSKSYSPEKSVGSSPTSDSLHKSNKSIFEVSPSMSSENKSHKMRHRKRSPERREEKITTTRHLLIFAPKDSLNSTSKVEKFFSKYGYIEEVKKLDKRGQYIVSFEDIECAEKVFEKRKLDYNGEDIEVEYCYPDKSYTSSPALLSEININGKANGYEEFESNNESKHNDHHSKSRVHRSTSNSPKNAESHRNILKDKSHNKLSNSENIPTTSKIIDNESLTPQSQDSESINIMMKGILRKDVKELYTMTPVLKTYKYADIFCHSASRILYVTFPYSTIIDNEVKRQFLQFGAILDISVVKFPNNAYALIEYESMRAVAEVIEFFNEYFGKKQSDICKKYEPFKISLSKANWGRHLISNILWLEFLPSGTTLKYLTTKLKEVFKETIIDIHFHGINREAVVVFDSNESATNAFNAFKQSSIILNPSNKEGFVRTACDYSSSKNLERFIISVNKLHNTLKEVDDIVIGSDENLITFNLIQVILPTDQQQPPIDTTIKTESYPISSEEDEITTVIVKKEIKESLSASPYITSSPVSSMEDSELIKKDKHKKISPTTKSITSKSEDKKNEKSQKLLKRKLSKGSDNEGQPDYYNKEYKKSIKKCKIIGGAVPVSPVSRSSKDNTPKPCTSDSEEGSVISSRSRHSTSRHERKSKSKRREQKNSYDKHISSSHVSNVSLSSQYFGESCSNSRIHYETSSSGRRRRHYNDPPHHNDFGRHRDYGSYKTSRDDYRSYDRKDNNDRSGNYKDDRKHSRDDRGESHEKEQNKNQDDKNKKRDKKSKKHKKTRERHHIRDSDKEIQDHKKSHDHSKNSASSSSSSSSGKLCDKHLNNKNHDTSSNILNEQYNDKVTKSHTITTMKEDKRLLPIGKSHHHVKDKCKENVKSDKIKVSSKKGGQTSISGAEEISDTDEEVQNIIERRKDVPLSKNDEKVDKTPMDECEKKGEDKELDDSSLRNFNDDIPQPIEGSPSISKDSGNQSSSETPLNIYYSDEIEPTHVHPFTADKLLTDCINIANKDEKQYAIPNFISPTSTSDSIHENQDIIDEDNNAEFVHDIKEDDVSEDIIKQEYTKIDPFDVDETQLIPLEVEIHDEFGYLIYKGKKTEKSMNYVELPPLSPIPEYQLSRECEEIYSKIKQELENDYEYKNNMYELKINNKGIRKVDMNPNSRYNPEEVSELLRGREAKYEGTLDNLDGNEEIHDNEEEVCDENGVEEAEQLNPDGTKKKNTLPRFHPIKNKALAFKMYGKFISDSSAYRQKFITFMNTFSDLFNDEDHDDINIYEDEDDDSHNYPPSFICNFNNLYDVDSNDVSDEENDNEEERDDISVTSNTNDNIMIIDNNISVEVEKINNEVVVDSCDGADNEEKNNEQIIEDDIFEEDIYKHIQMEEDYLNENIINDNDNNCSMNLPNNEVSEKEQQEMIKKEFSGYDIEDIENQIRDKEIIDVNEEVKCISPSEVNEDNEDNESVSSDSQEYSFKNPTYSTNIIELVDVYQSLISESSDEVIKSDEKLQEISGNNSEKLTLVYPHYFNSKQFSNTLGVESENWKKSKIGIASNNTVISILQGDVEYKYIDENNDIHQVPNNEIRQYYDNNGVEISNDDGSSNLQNDIDEAQDRVSKCGYVKYYNNQELENDISGSERDSSSSYERYYSNNSEKSYPSIYGLPEGSVNGQSNVNDKYYLYSSEENSQETTCGEEKEGNEIYHDTRDYLVKEKSHKNVSDDHLMSSEPINEMISNTHGEEFNDSMKNDGEDVSNSNREKFDKKLCEKYDSIGDEEQYKDINMDVEVKEECDFKEVTSNNDYIDYNQINTNEEKSKDCEVNDNETHNENIKETDYGSDDEINQSSQDEEINSNDYDAYNNSSYESNESDDDCDEEHHSPTIMGIQVPPKVFISNVGVNIGLALNTVSNEFDDCKEYDGTEIDIPSLDDYDEEDENNDNISIYDNNDMVVGNDNEVKEVKDNEVEELEGEEGDDGDNDDEGEEPDDKLLLSNHVEEINDVMDDKNLISLLQNTFKRNYDGFGDDILYNEPLYKRKKLEIIPAPHSVIEIEDIVNDDGGNTLSVFVKNHNLIEEGGVDDKEGNSEIDSITSSEYHTSDLEYLSTEENIFNFDRQYLESRGMTFDNTTPTGDIFYETSSYDDNSSNSLDGSDSQYNLHQSSKMDVLSDVSPDEADRMEVETEDEKTSTDTIMCENINATECMIREATTKPSNNISIPLLATFTTKSANINKFTEIPIDRKCVKRYCIKTRLEMDDSDTEEVNYENYEIYIKDINHMEELKKSNNVVEDNEVINGDGLIRHRRNDDLHEYLARKQRVVANYENSTVLPINNDDNKNEDSNKVQLIDDNVNINEESNKKDVIVNNNLVAKGSDNICNLVSKKESNLEQMLIVEAPDKEAIEALNSLSYLDEKEINEESIDDTSFLLDVIENPSDFGDSIGSELLEDDIEKLLNDEPTSPKKIKTEYVERSDINNDTLINGYSDKEKISSSEGNEKDNIIKEPEMNVDEIEVKEESIEMKRNNDMIIIGGEVKENEKENMIVEVIEEKDEENKMIEEEEIKFNEGTLTIKTDSLSSSLIEPLINNINDNVLLSSLKNTITENEENVVECDIENNKTQEKNECSGKENIIIQQNGYTSLPLSDKGNNYKLYVNTFGITFVNGTVLFELANANCLTSCPRICLQLKKWLCKLNLFYISGMKEILNDFIVTHTHPNRLNPKNRNIRISKKIVSKEYYENIKKTLLDSSPNVLNLICGASGYNKEDYEVEETRLNNILNYCKKNGLYSGLLWQSAVSDYVAFFIPSCDILDDQFKSAQPQAFCKVKTGSMSYFYISIAPANLFRSGSS</sequence>
<feature type="compositionally biased region" description="Low complexity" evidence="2">
    <location>
        <begin position="1873"/>
        <end position="1886"/>
    </location>
</feature>